<keyword evidence="6" id="KW-0805">Transcription regulation</keyword>
<evidence type="ECO:0000256" key="5">
    <source>
        <dbReference type="ARBA" id="ARBA00022833"/>
    </source>
</evidence>
<dbReference type="Proteomes" id="UP000005408">
    <property type="component" value="Unassembled WGS sequence"/>
</dbReference>
<keyword evidence="22" id="KW-1185">Reference proteome</keyword>
<dbReference type="CDD" id="cd15541">
    <property type="entry name" value="PHD_TIF1_like"/>
    <property type="match status" value="1"/>
</dbReference>
<feature type="compositionally biased region" description="Polar residues" evidence="16">
    <location>
        <begin position="996"/>
        <end position="1006"/>
    </location>
</feature>
<evidence type="ECO:0000259" key="20">
    <source>
        <dbReference type="PROSITE" id="PS51136"/>
    </source>
</evidence>
<feature type="compositionally biased region" description="Basic and acidic residues" evidence="16">
    <location>
        <begin position="320"/>
        <end position="338"/>
    </location>
</feature>
<dbReference type="PRINTS" id="PR00503">
    <property type="entry name" value="BROMODOMAIN"/>
</dbReference>
<dbReference type="PROSITE" id="PS50827">
    <property type="entry name" value="DDT"/>
    <property type="match status" value="1"/>
</dbReference>
<dbReference type="InterPro" id="IPR001965">
    <property type="entry name" value="Znf_PHD"/>
</dbReference>
<evidence type="ECO:0000256" key="11">
    <source>
        <dbReference type="ARBA" id="ARBA00068253"/>
    </source>
</evidence>
<evidence type="ECO:0000256" key="2">
    <source>
        <dbReference type="ARBA" id="ARBA00022553"/>
    </source>
</evidence>
<dbReference type="GO" id="GO:0008270">
    <property type="term" value="F:zinc ion binding"/>
    <property type="evidence" value="ECO:0007669"/>
    <property type="project" value="UniProtKB-KW"/>
</dbReference>
<dbReference type="Gene3D" id="1.20.920.10">
    <property type="entry name" value="Bromodomain-like"/>
    <property type="match status" value="1"/>
</dbReference>
<keyword evidence="4 13" id="KW-0863">Zinc-finger</keyword>
<keyword evidence="9" id="KW-0804">Transcription</keyword>
<feature type="compositionally biased region" description="Polar residues" evidence="16">
    <location>
        <begin position="1360"/>
        <end position="1373"/>
    </location>
</feature>
<feature type="compositionally biased region" description="Basic and acidic residues" evidence="16">
    <location>
        <begin position="901"/>
        <end position="910"/>
    </location>
</feature>
<evidence type="ECO:0000256" key="15">
    <source>
        <dbReference type="SAM" id="Coils"/>
    </source>
</evidence>
<keyword evidence="2" id="KW-0597">Phosphoprotein</keyword>
<evidence type="ECO:0000256" key="14">
    <source>
        <dbReference type="PROSITE-ProRule" id="PRU00475"/>
    </source>
</evidence>
<keyword evidence="7 15" id="KW-0175">Coiled coil</keyword>
<dbReference type="GO" id="GO:0006338">
    <property type="term" value="P:chromatin remodeling"/>
    <property type="evidence" value="ECO:0007669"/>
    <property type="project" value="InterPro"/>
</dbReference>
<feature type="compositionally biased region" description="Basic and acidic residues" evidence="16">
    <location>
        <begin position="834"/>
        <end position="850"/>
    </location>
</feature>
<dbReference type="Pfam" id="PF15612">
    <property type="entry name" value="WHIM1"/>
    <property type="match status" value="1"/>
</dbReference>
<evidence type="ECO:0000256" key="12">
    <source>
        <dbReference type="PROSITE-ProRule" id="PRU00035"/>
    </source>
</evidence>
<dbReference type="InterPro" id="IPR018359">
    <property type="entry name" value="Bromodomain_CS"/>
</dbReference>
<evidence type="ECO:0000256" key="7">
    <source>
        <dbReference type="ARBA" id="ARBA00023054"/>
    </source>
</evidence>
<feature type="region of interest" description="Disordered" evidence="16">
    <location>
        <begin position="1137"/>
        <end position="1158"/>
    </location>
</feature>
<dbReference type="InterPro" id="IPR011011">
    <property type="entry name" value="Znf_FYVE_PHD"/>
</dbReference>
<dbReference type="EnsemblMetazoa" id="G13588.5">
    <property type="protein sequence ID" value="G13588.5:cds"/>
    <property type="gene ID" value="G13588"/>
</dbReference>
<feature type="region of interest" description="Disordered" evidence="16">
    <location>
        <begin position="280"/>
        <end position="338"/>
    </location>
</feature>
<dbReference type="InterPro" id="IPR019787">
    <property type="entry name" value="Znf_PHD-finger"/>
</dbReference>
<dbReference type="InterPro" id="IPR036427">
    <property type="entry name" value="Bromodomain-like_sf"/>
</dbReference>
<feature type="compositionally biased region" description="Acidic residues" evidence="16">
    <location>
        <begin position="1261"/>
        <end position="1289"/>
    </location>
</feature>
<evidence type="ECO:0000256" key="10">
    <source>
        <dbReference type="ARBA" id="ARBA00023242"/>
    </source>
</evidence>
<dbReference type="GO" id="GO:0045740">
    <property type="term" value="P:positive regulation of DNA replication"/>
    <property type="evidence" value="ECO:0007669"/>
    <property type="project" value="TreeGrafter"/>
</dbReference>
<dbReference type="PROSITE" id="PS50014">
    <property type="entry name" value="BROMODOMAIN_2"/>
    <property type="match status" value="1"/>
</dbReference>
<dbReference type="PROSITE" id="PS51136">
    <property type="entry name" value="WAC"/>
    <property type="match status" value="1"/>
</dbReference>
<dbReference type="InterPro" id="IPR028941">
    <property type="entry name" value="WHIM2_dom"/>
</dbReference>
<accession>A0A8W8IEE6</accession>
<feature type="domain" description="DDT" evidence="19">
    <location>
        <begin position="430"/>
        <end position="495"/>
    </location>
</feature>
<dbReference type="InterPro" id="IPR047171">
    <property type="entry name" value="BAZ1A"/>
</dbReference>
<evidence type="ECO:0000256" key="3">
    <source>
        <dbReference type="ARBA" id="ARBA00022723"/>
    </source>
</evidence>
<dbReference type="SMART" id="SM00297">
    <property type="entry name" value="BROMO"/>
    <property type="match status" value="1"/>
</dbReference>
<feature type="domain" description="PHD-type" evidence="18">
    <location>
        <begin position="1195"/>
        <end position="1245"/>
    </location>
</feature>
<dbReference type="GO" id="GO:0031445">
    <property type="term" value="P:regulation of heterochromatin formation"/>
    <property type="evidence" value="ECO:0007669"/>
    <property type="project" value="TreeGrafter"/>
</dbReference>
<evidence type="ECO:0000313" key="21">
    <source>
        <dbReference type="EnsemblMetazoa" id="G13588.5:cds"/>
    </source>
</evidence>
<dbReference type="SUPFAM" id="SSF57903">
    <property type="entry name" value="FYVE/PHD zinc finger"/>
    <property type="match status" value="2"/>
</dbReference>
<evidence type="ECO:0000256" key="13">
    <source>
        <dbReference type="PROSITE-ProRule" id="PRU00146"/>
    </source>
</evidence>
<dbReference type="InterPro" id="IPR019786">
    <property type="entry name" value="Zinc_finger_PHD-type_CS"/>
</dbReference>
<feature type="compositionally biased region" description="Polar residues" evidence="16">
    <location>
        <begin position="299"/>
        <end position="309"/>
    </location>
</feature>
<dbReference type="Gene3D" id="3.30.40.10">
    <property type="entry name" value="Zinc/RING finger domain, C3HC4 (zinc finger)"/>
    <property type="match status" value="2"/>
</dbReference>
<feature type="region of interest" description="Disordered" evidence="16">
    <location>
        <begin position="989"/>
        <end position="1015"/>
    </location>
</feature>
<dbReference type="CDD" id="cd15627">
    <property type="entry name" value="PHD_BAZ1A"/>
    <property type="match status" value="1"/>
</dbReference>
<dbReference type="Pfam" id="PF15613">
    <property type="entry name" value="WSD"/>
    <property type="match status" value="1"/>
</dbReference>
<dbReference type="Pfam" id="PF00628">
    <property type="entry name" value="PHD"/>
    <property type="match status" value="2"/>
</dbReference>
<feature type="region of interest" description="Disordered" evidence="16">
    <location>
        <begin position="1535"/>
        <end position="1554"/>
    </location>
</feature>
<feature type="region of interest" description="Disordered" evidence="16">
    <location>
        <begin position="677"/>
        <end position="762"/>
    </location>
</feature>
<comment type="subcellular location">
    <subcellularLocation>
        <location evidence="1 14">Nucleus</location>
    </subcellularLocation>
</comment>
<reference evidence="21" key="1">
    <citation type="submission" date="2022-08" db="UniProtKB">
        <authorList>
            <consortium name="EnsemblMetazoa"/>
        </authorList>
    </citation>
    <scope>IDENTIFICATION</scope>
    <source>
        <strain evidence="21">05x7-T-G4-1.051#20</strain>
    </source>
</reference>
<evidence type="ECO:0000256" key="9">
    <source>
        <dbReference type="ARBA" id="ARBA00023163"/>
    </source>
</evidence>
<feature type="domain" description="WAC" evidence="20">
    <location>
        <begin position="51"/>
        <end position="160"/>
    </location>
</feature>
<dbReference type="InterPro" id="IPR028942">
    <property type="entry name" value="WHIM1_dom"/>
</dbReference>
<feature type="compositionally biased region" description="Basic and acidic residues" evidence="16">
    <location>
        <begin position="677"/>
        <end position="725"/>
    </location>
</feature>
<evidence type="ECO:0000259" key="18">
    <source>
        <dbReference type="PROSITE" id="PS50016"/>
    </source>
</evidence>
<evidence type="ECO:0000256" key="6">
    <source>
        <dbReference type="ARBA" id="ARBA00023015"/>
    </source>
</evidence>
<dbReference type="GO" id="GO:0000228">
    <property type="term" value="C:nuclear chromosome"/>
    <property type="evidence" value="ECO:0007669"/>
    <property type="project" value="TreeGrafter"/>
</dbReference>
<feature type="domain" description="Bromo" evidence="17">
    <location>
        <begin position="1449"/>
        <end position="1519"/>
    </location>
</feature>
<dbReference type="PROSITE" id="PS00633">
    <property type="entry name" value="BROMODOMAIN_1"/>
    <property type="match status" value="1"/>
</dbReference>
<evidence type="ECO:0000256" key="1">
    <source>
        <dbReference type="ARBA" id="ARBA00004123"/>
    </source>
</evidence>
<keyword evidence="8 12" id="KW-0103">Bromodomain</keyword>
<dbReference type="InterPro" id="IPR018501">
    <property type="entry name" value="DDT_dom"/>
</dbReference>
<dbReference type="InterPro" id="IPR013083">
    <property type="entry name" value="Znf_RING/FYVE/PHD"/>
</dbReference>
<organism evidence="21 22">
    <name type="scientific">Magallana gigas</name>
    <name type="common">Pacific oyster</name>
    <name type="synonym">Crassostrea gigas</name>
    <dbReference type="NCBI Taxonomy" id="29159"/>
    <lineage>
        <taxon>Eukaryota</taxon>
        <taxon>Metazoa</taxon>
        <taxon>Spiralia</taxon>
        <taxon>Lophotrochozoa</taxon>
        <taxon>Mollusca</taxon>
        <taxon>Bivalvia</taxon>
        <taxon>Autobranchia</taxon>
        <taxon>Pteriomorphia</taxon>
        <taxon>Ostreida</taxon>
        <taxon>Ostreoidea</taxon>
        <taxon>Ostreidae</taxon>
        <taxon>Magallana</taxon>
    </lineage>
</organism>
<feature type="region of interest" description="Disordered" evidence="16">
    <location>
        <begin position="1348"/>
        <end position="1428"/>
    </location>
</feature>
<protein>
    <recommendedName>
        <fullName evidence="11">Bromodomain adjacent to zinc finger domain protein 1A</fullName>
    </recommendedName>
</protein>
<evidence type="ECO:0000259" key="19">
    <source>
        <dbReference type="PROSITE" id="PS50827"/>
    </source>
</evidence>
<dbReference type="GO" id="GO:0008623">
    <property type="term" value="C:CHRAC"/>
    <property type="evidence" value="ECO:0007669"/>
    <property type="project" value="TreeGrafter"/>
</dbReference>
<evidence type="ECO:0000259" key="17">
    <source>
        <dbReference type="PROSITE" id="PS50014"/>
    </source>
</evidence>
<feature type="region of interest" description="Disordered" evidence="16">
    <location>
        <begin position="1253"/>
        <end position="1289"/>
    </location>
</feature>
<dbReference type="GO" id="GO:0006355">
    <property type="term" value="P:regulation of DNA-templated transcription"/>
    <property type="evidence" value="ECO:0007669"/>
    <property type="project" value="TreeGrafter"/>
</dbReference>
<dbReference type="SMART" id="SM00571">
    <property type="entry name" value="DDT"/>
    <property type="match status" value="1"/>
</dbReference>
<dbReference type="Pfam" id="PF02791">
    <property type="entry name" value="DDT"/>
    <property type="match status" value="1"/>
</dbReference>
<dbReference type="FunFam" id="3.30.40.10:FF:000300">
    <property type="entry name" value="Bromodomain adjacent to zinc finger domain protein 1A"/>
    <property type="match status" value="1"/>
</dbReference>
<dbReference type="Pfam" id="PF00439">
    <property type="entry name" value="Bromodomain"/>
    <property type="match status" value="1"/>
</dbReference>
<dbReference type="PROSITE" id="PS01359">
    <property type="entry name" value="ZF_PHD_1"/>
    <property type="match status" value="2"/>
</dbReference>
<keyword evidence="10 14" id="KW-0539">Nucleus</keyword>
<feature type="coiled-coil region" evidence="15">
    <location>
        <begin position="353"/>
        <end position="390"/>
    </location>
</feature>
<name>A0A8W8IEE6_MAGGI</name>
<dbReference type="PROSITE" id="PS50016">
    <property type="entry name" value="ZF_PHD_2"/>
    <property type="match status" value="2"/>
</dbReference>
<dbReference type="PANTHER" id="PTHR46510:SF1">
    <property type="entry name" value="BROMODOMAIN ADJACENT TO ZINC FINGER DOMAIN PROTEIN 1A"/>
    <property type="match status" value="1"/>
</dbReference>
<keyword evidence="3" id="KW-0479">Metal-binding</keyword>
<feature type="region of interest" description="Disordered" evidence="16">
    <location>
        <begin position="827"/>
        <end position="921"/>
    </location>
</feature>
<keyword evidence="5" id="KW-0862">Zinc</keyword>
<dbReference type="SUPFAM" id="SSF47370">
    <property type="entry name" value="Bromodomain"/>
    <property type="match status" value="1"/>
</dbReference>
<evidence type="ECO:0000313" key="22">
    <source>
        <dbReference type="Proteomes" id="UP000005408"/>
    </source>
</evidence>
<dbReference type="PANTHER" id="PTHR46510">
    <property type="entry name" value="BROMODOMAIN ADJACENT TO ZINC FINGER DOMAIN PROTEIN 1A"/>
    <property type="match status" value="1"/>
</dbReference>
<feature type="compositionally biased region" description="Basic and acidic residues" evidence="16">
    <location>
        <begin position="284"/>
        <end position="295"/>
    </location>
</feature>
<evidence type="ECO:0000256" key="4">
    <source>
        <dbReference type="ARBA" id="ARBA00022771"/>
    </source>
</evidence>
<feature type="compositionally biased region" description="Acidic residues" evidence="16">
    <location>
        <begin position="726"/>
        <end position="743"/>
    </location>
</feature>
<feature type="compositionally biased region" description="Basic and acidic residues" evidence="16">
    <location>
        <begin position="744"/>
        <end position="760"/>
    </location>
</feature>
<dbReference type="InterPro" id="IPR001487">
    <property type="entry name" value="Bromodomain"/>
</dbReference>
<feature type="compositionally biased region" description="Polar residues" evidence="16">
    <location>
        <begin position="867"/>
        <end position="888"/>
    </location>
</feature>
<feature type="compositionally biased region" description="Low complexity" evidence="16">
    <location>
        <begin position="853"/>
        <end position="866"/>
    </location>
</feature>
<evidence type="ECO:0000256" key="16">
    <source>
        <dbReference type="SAM" id="MobiDB-lite"/>
    </source>
</evidence>
<feature type="compositionally biased region" description="Basic residues" evidence="16">
    <location>
        <begin position="1348"/>
        <end position="1359"/>
    </location>
</feature>
<dbReference type="SMART" id="SM00249">
    <property type="entry name" value="PHD"/>
    <property type="match status" value="2"/>
</dbReference>
<evidence type="ECO:0000256" key="8">
    <source>
        <dbReference type="ARBA" id="ARBA00023117"/>
    </source>
</evidence>
<dbReference type="GO" id="GO:0003677">
    <property type="term" value="F:DNA binding"/>
    <property type="evidence" value="ECO:0007669"/>
    <property type="project" value="TreeGrafter"/>
</dbReference>
<feature type="domain" description="PHD-type" evidence="18">
    <location>
        <begin position="1293"/>
        <end position="1340"/>
    </location>
</feature>
<sequence>MKVQDCLTSLFVTEYCETSSLCFPPKKFKMPLLRRQPFHRIKPPPDLSPDEEVFHCKLTNEIFRDYEDFFERIILCNSLVWSCAITGRASLTYQEAIESEEKALKNLATFPSYLQRPILFLASLTHRSRLNELNDDIFVYTKDRYFIDEMVEVMLGNERKTCKVLRVVPPAAAVPEVNGCIIIDSDEEEASSKSKPVALKADQYKYVVQERGKSNITITVPAKHVSRKKGVYTRDKSKLYLKQYCETVQGIWKVKESAIRKKGLKDCSFSDFFAGPPPTFGFSESKRKSAGRREEDESINSADVSGLLSSKSPKKKKEDKKKEKTDKVQPKSEELEMPRLTNEEKAAIKEQFKQQKMAEKLALKEEMKKKKQEEMQKRREEKAIERAKIMEERRIQAEIYKEWSRQRDDLECDDLKPLPELNVVQTRLPGECFGDAVMVLEFINCFTSLFDLREYFPKGFTYETLEKALLETDHNGVLTDILLMMMSAIFTLQEEEEAEEEELSKEDKANQALSASTVTGMEEMDETMDMEDMMDTATVCAQIPQLTHGTTLRKLPLDSFTLSEIVRLHVLASGAKVSDKNVKYRYQQRGGYTSLDDPGLQFRKQEPTLMKLLATDSVFDLQPSDKLKILNLLVQQFLTYAATRDTIEDNYDKLRQLKYDLRHLQWAEQRREKEEQAMRYKKRMEEKQKEREKAEQKRQKRLKELEEKMKREEAGETVDDEVKLIEEEEDEDDEEDSATEEDKEAQRQKEEEEDANKKAEFGLQERQMIDKILDLQHSCSLVPIGRDRMFRRYWVFQSIPGVFVEDQEEFVDEKGWEVAPQKVTVSVPKPQKMVSEKTEEHNNGSDKENDSFNTSTANNSINTSQNQETGNPTGSANPTQLPQNSQDKVCNGDLITISDEENSKPSSVKEEGEENEAVTQVKNRKKNTWMYVTSSEELHQLIDSLNERGFRESALKSALLERKNVIFENIEDCPTNILCQSVSTSLIKEESRSESPSELTFKSTRSGPKRTSKGLIKNNSAQEILEINLRELLIDLEERIHVGGLGKLKVTDRQIWRNAIEKGSYNSQTDDPVFQKHDISFSEGDEEDKSLSSEDTRESVVKDLSKALLQIAIGVEPKYMGPPLGFTDVKAKSKKKEIKDGDLDDEDSKQEDVVPEKTTKERWEESVLFSSSLAQVFLHLSTLEKSIIWQKSALHARCRICRRKGDAEQMLLCDKCDRGHHMYCLKPRLKHVPKGDWFCPDCKPKETKRSPLKQRRRTFTEEEEEEEDMEEEEEESEEELVEESGEEEEEENDNVCAVCSTGGMLVCCDTCPLVYHLDCAVPPLKKVPRGKWQCQLCTGVTTKGKIKLPRAKAGKKKNQVKSTPNSSRASSRKGSPRESPITVKSGKKRDWESLEEDLSSSKPKGGKGRSKSRQSDINGDEIKHYVSSSRGNSKVQSLKVVQDIVNDLVKHEDSWPFLKPVNKKLVPDYYDIIAIPMDFSTIRNKMNSYEYVEVSELISDVRQIFSNCFEYNKKTTTEYKAGSTLSKMFEKRIKDAHLEKDSPEPPPSKRQRKH</sequence>
<dbReference type="Pfam" id="PF10537">
    <property type="entry name" value="WAC_Acf1_DNA_bd"/>
    <property type="match status" value="1"/>
</dbReference>
<proteinExistence type="predicted"/>
<dbReference type="InterPro" id="IPR013136">
    <property type="entry name" value="WSTF_Acf1_Cbp146"/>
</dbReference>